<protein>
    <recommendedName>
        <fullName evidence="3">S-methyl-5-thioribose kinase</fullName>
        <ecNumber evidence="3">2.7.1.100</ecNumber>
    </recommendedName>
</protein>
<keyword evidence="7" id="KW-0067">ATP-binding</keyword>
<dbReference type="Gene3D" id="3.90.1200.10">
    <property type="match status" value="1"/>
</dbReference>
<comment type="caution">
    <text evidence="9">The sequence shown here is derived from an EMBL/GenBank/DDBJ whole genome shotgun (WGS) entry which is preliminary data.</text>
</comment>
<keyword evidence="4" id="KW-0808">Transferase</keyword>
<dbReference type="Gene3D" id="3.30.200.20">
    <property type="entry name" value="Phosphorylase Kinase, domain 1"/>
    <property type="match status" value="1"/>
</dbReference>
<keyword evidence="6" id="KW-0418">Kinase</keyword>
<dbReference type="PANTHER" id="PTHR34273">
    <property type="entry name" value="METHYLTHIORIBOSE KINASE"/>
    <property type="match status" value="1"/>
</dbReference>
<sequence length="293" mass="32981">MAFSEFRPLDEKVLIEYIKATPSLASKLGNKFDNLTIKEVGDGNLNFVFIVVGSSGSFVIKQALPYIRLIGESWPMTKERAYFEALALKEHGSLSPDHVPEVYHFDRTMSLIGMHYLEPPHIILRKGLIAGVEYPLLADHMSDYIAKTLFFTSLLYHNTTDHKKAVAEFCGNVELCRLTEQVVFSDPYKVSQYNRWTSPYLDSDAEAVRGDNALKLEVAELKSLFCERAQALVHGDLHTSSVMVTHDSTQVIDPEFAFYGPMGFDIGAFLGNLILAFYAQDGHANDQNDRKFL</sequence>
<evidence type="ECO:0000256" key="7">
    <source>
        <dbReference type="ARBA" id="ARBA00022840"/>
    </source>
</evidence>
<organism evidence="9 10">
    <name type="scientific">Malus baccata</name>
    <name type="common">Siberian crab apple</name>
    <name type="synonym">Pyrus baccata</name>
    <dbReference type="NCBI Taxonomy" id="106549"/>
    <lineage>
        <taxon>Eukaryota</taxon>
        <taxon>Viridiplantae</taxon>
        <taxon>Streptophyta</taxon>
        <taxon>Embryophyta</taxon>
        <taxon>Tracheophyta</taxon>
        <taxon>Spermatophyta</taxon>
        <taxon>Magnoliopsida</taxon>
        <taxon>eudicotyledons</taxon>
        <taxon>Gunneridae</taxon>
        <taxon>Pentapetalae</taxon>
        <taxon>rosids</taxon>
        <taxon>fabids</taxon>
        <taxon>Rosales</taxon>
        <taxon>Rosaceae</taxon>
        <taxon>Amygdaloideae</taxon>
        <taxon>Maleae</taxon>
        <taxon>Malus</taxon>
    </lineage>
</organism>
<evidence type="ECO:0000313" key="9">
    <source>
        <dbReference type="EMBL" id="TQE09435.1"/>
    </source>
</evidence>
<dbReference type="InterPro" id="IPR011009">
    <property type="entry name" value="Kinase-like_dom_sf"/>
</dbReference>
<evidence type="ECO:0000256" key="5">
    <source>
        <dbReference type="ARBA" id="ARBA00022741"/>
    </source>
</evidence>
<gene>
    <name evidence="9" type="ORF">C1H46_004928</name>
</gene>
<dbReference type="EC" id="2.7.1.100" evidence="3"/>
<dbReference type="GO" id="GO:0005524">
    <property type="term" value="F:ATP binding"/>
    <property type="evidence" value="ECO:0007669"/>
    <property type="project" value="UniProtKB-KW"/>
</dbReference>
<dbReference type="PANTHER" id="PTHR34273:SF2">
    <property type="entry name" value="METHYLTHIORIBOSE KINASE"/>
    <property type="match status" value="1"/>
</dbReference>
<keyword evidence="5" id="KW-0547">Nucleotide-binding</keyword>
<accession>A0A540NEG2</accession>
<reference evidence="9 10" key="1">
    <citation type="journal article" date="2019" name="G3 (Bethesda)">
        <title>Sequencing of a Wild Apple (Malus baccata) Genome Unravels the Differences Between Cultivated and Wild Apple Species Regarding Disease Resistance and Cold Tolerance.</title>
        <authorList>
            <person name="Chen X."/>
        </authorList>
    </citation>
    <scope>NUCLEOTIDE SEQUENCE [LARGE SCALE GENOMIC DNA]</scope>
    <source>
        <strain evidence="10">cv. Shandingzi</strain>
        <tissue evidence="9">Leaves</tissue>
    </source>
</reference>
<comment type="subunit">
    <text evidence="2">Homodimer.</text>
</comment>
<evidence type="ECO:0000256" key="6">
    <source>
        <dbReference type="ARBA" id="ARBA00022777"/>
    </source>
</evidence>
<dbReference type="InterPro" id="IPR002575">
    <property type="entry name" value="Aminoglycoside_PTrfase"/>
</dbReference>
<keyword evidence="10" id="KW-1185">Reference proteome</keyword>
<dbReference type="EMBL" id="VIEB01000057">
    <property type="protein sequence ID" value="TQE09435.1"/>
    <property type="molecule type" value="Genomic_DNA"/>
</dbReference>
<dbReference type="SUPFAM" id="SSF56112">
    <property type="entry name" value="Protein kinase-like (PK-like)"/>
    <property type="match status" value="1"/>
</dbReference>
<dbReference type="AlphaFoldDB" id="A0A540NEG2"/>
<dbReference type="GO" id="GO:0046522">
    <property type="term" value="F:S-methyl-5-thioribose kinase activity"/>
    <property type="evidence" value="ECO:0007669"/>
    <property type="project" value="UniProtKB-EC"/>
</dbReference>
<dbReference type="Proteomes" id="UP000315295">
    <property type="component" value="Unassembled WGS sequence"/>
</dbReference>
<evidence type="ECO:0000313" key="10">
    <source>
        <dbReference type="Proteomes" id="UP000315295"/>
    </source>
</evidence>
<evidence type="ECO:0000256" key="1">
    <source>
        <dbReference type="ARBA" id="ARBA00010165"/>
    </source>
</evidence>
<dbReference type="STRING" id="106549.A0A540NEG2"/>
<feature type="domain" description="Aminoglycoside phosphotransferase" evidence="8">
    <location>
        <begin position="36"/>
        <end position="270"/>
    </location>
</feature>
<dbReference type="NCBIfam" id="TIGR01767">
    <property type="entry name" value="MTRK"/>
    <property type="match status" value="1"/>
</dbReference>
<dbReference type="InterPro" id="IPR009212">
    <property type="entry name" value="Methylthioribose_kinase"/>
</dbReference>
<evidence type="ECO:0000259" key="8">
    <source>
        <dbReference type="Pfam" id="PF01636"/>
    </source>
</evidence>
<dbReference type="Pfam" id="PF01636">
    <property type="entry name" value="APH"/>
    <property type="match status" value="1"/>
</dbReference>
<dbReference type="GO" id="GO:0009086">
    <property type="term" value="P:methionine biosynthetic process"/>
    <property type="evidence" value="ECO:0007669"/>
    <property type="project" value="InterPro"/>
</dbReference>
<name>A0A540NEG2_MALBA</name>
<evidence type="ECO:0000256" key="2">
    <source>
        <dbReference type="ARBA" id="ARBA00011738"/>
    </source>
</evidence>
<evidence type="ECO:0000256" key="4">
    <source>
        <dbReference type="ARBA" id="ARBA00022679"/>
    </source>
</evidence>
<proteinExistence type="inferred from homology"/>
<evidence type="ECO:0000256" key="3">
    <source>
        <dbReference type="ARBA" id="ARBA00012128"/>
    </source>
</evidence>
<comment type="similarity">
    <text evidence="1">Belongs to the methylthioribose kinase family.</text>
</comment>